<dbReference type="EMBL" id="EQ962659">
    <property type="protein sequence ID" value="EED13451.1"/>
    <property type="molecule type" value="Genomic_DNA"/>
</dbReference>
<dbReference type="Proteomes" id="UP000001745">
    <property type="component" value="Unassembled WGS sequence"/>
</dbReference>
<dbReference type="SUPFAM" id="SSF51735">
    <property type="entry name" value="NAD(P)-binding Rossmann-fold domains"/>
    <property type="match status" value="1"/>
</dbReference>
<protein>
    <submittedName>
        <fullName evidence="1">Uncharacterized protein</fullName>
    </submittedName>
</protein>
<dbReference type="GeneID" id="8107407"/>
<dbReference type="Gene3D" id="3.40.50.720">
    <property type="entry name" value="NAD(P)-binding Rossmann-like Domain"/>
    <property type="match status" value="1"/>
</dbReference>
<reference evidence="2" key="1">
    <citation type="journal article" date="2015" name="Genome Announc.">
        <title>Genome sequence of the AIDS-associated pathogen Penicillium marneffei (ATCC18224) and its near taxonomic relative Talaromyces stipitatus (ATCC10500).</title>
        <authorList>
            <person name="Nierman W.C."/>
            <person name="Fedorova-Abrams N.D."/>
            <person name="Andrianopoulos A."/>
        </authorList>
    </citation>
    <scope>NUCLEOTIDE SEQUENCE [LARGE SCALE GENOMIC DNA]</scope>
    <source>
        <strain evidence="2">ATCC 10500 / CBS 375.48 / QM 6759 / NRRL 1006</strain>
    </source>
</reference>
<dbReference type="RefSeq" id="XP_002487562.1">
    <property type="nucleotide sequence ID" value="XM_002487517.1"/>
</dbReference>
<keyword evidence="2" id="KW-1185">Reference proteome</keyword>
<organism evidence="1 2">
    <name type="scientific">Talaromyces stipitatus (strain ATCC 10500 / CBS 375.48 / QM 6759 / NRRL 1006)</name>
    <name type="common">Penicillium stipitatum</name>
    <dbReference type="NCBI Taxonomy" id="441959"/>
    <lineage>
        <taxon>Eukaryota</taxon>
        <taxon>Fungi</taxon>
        <taxon>Dikarya</taxon>
        <taxon>Ascomycota</taxon>
        <taxon>Pezizomycotina</taxon>
        <taxon>Eurotiomycetes</taxon>
        <taxon>Eurotiomycetidae</taxon>
        <taxon>Eurotiales</taxon>
        <taxon>Trichocomaceae</taxon>
        <taxon>Talaromyces</taxon>
        <taxon>Talaromyces sect. Talaromyces</taxon>
    </lineage>
</organism>
<gene>
    <name evidence="1" type="ORF">TSTA_059370</name>
</gene>
<dbReference type="InParanoid" id="B8MQM8"/>
<name>B8MQM8_TALSN</name>
<accession>B8MQM8</accession>
<dbReference type="VEuPathDB" id="FungiDB:TSTA_059370"/>
<evidence type="ECO:0000313" key="2">
    <source>
        <dbReference type="Proteomes" id="UP000001745"/>
    </source>
</evidence>
<dbReference type="InterPro" id="IPR036291">
    <property type="entry name" value="NAD(P)-bd_dom_sf"/>
</dbReference>
<dbReference type="HOGENOM" id="CLU_1548644_0_0_1"/>
<proteinExistence type="predicted"/>
<sequence length="173" mass="19116">MDIVTDTSDTVKYLGTRGVGLVDAVGETIARSDSASCADTVFSILYHWTVLCYTWRESSLQKVGFTVNAIVPGPIATEAWLKTLFADWGSQENIPKVFRLLCSDEYSWVAGQILMAIGAAVVPTSMLELSMDVNVHSTIHPRSSALVMMASLDNLRDCPYIKNNMTYKKDLRN</sequence>
<dbReference type="AlphaFoldDB" id="B8MQM8"/>
<evidence type="ECO:0000313" key="1">
    <source>
        <dbReference type="EMBL" id="EED13451.1"/>
    </source>
</evidence>
<dbReference type="OrthoDB" id="47007at2759"/>